<dbReference type="InterPro" id="IPR038765">
    <property type="entry name" value="Papain-like_cys_pep_sf"/>
</dbReference>
<dbReference type="InterPro" id="IPR025660">
    <property type="entry name" value="Pept_his_AS"/>
</dbReference>
<feature type="domain" description="Peptidase C1A papain C-terminal" evidence="3">
    <location>
        <begin position="1"/>
        <end position="115"/>
    </location>
</feature>
<reference evidence="4" key="2">
    <citation type="submission" date="2021-08" db="EMBL/GenBank/DDBJ databases">
        <authorList>
            <person name="Eriksson T."/>
        </authorList>
    </citation>
    <scope>NUCLEOTIDE SEQUENCE</scope>
    <source>
        <strain evidence="4">Stoneville</strain>
        <tissue evidence="4">Whole head</tissue>
    </source>
</reference>
<dbReference type="InterPro" id="IPR000668">
    <property type="entry name" value="Peptidase_C1A_C"/>
</dbReference>
<dbReference type="PANTHER" id="PTHR12411">
    <property type="entry name" value="CYSTEINE PROTEASE FAMILY C1-RELATED"/>
    <property type="match status" value="1"/>
</dbReference>
<keyword evidence="5" id="KW-1185">Reference proteome</keyword>
<evidence type="ECO:0000313" key="4">
    <source>
        <dbReference type="EMBL" id="KAH0815370.1"/>
    </source>
</evidence>
<organism evidence="4 5">
    <name type="scientific">Tenebrio molitor</name>
    <name type="common">Yellow mealworm beetle</name>
    <dbReference type="NCBI Taxonomy" id="7067"/>
    <lineage>
        <taxon>Eukaryota</taxon>
        <taxon>Metazoa</taxon>
        <taxon>Ecdysozoa</taxon>
        <taxon>Arthropoda</taxon>
        <taxon>Hexapoda</taxon>
        <taxon>Insecta</taxon>
        <taxon>Pterygota</taxon>
        <taxon>Neoptera</taxon>
        <taxon>Endopterygota</taxon>
        <taxon>Coleoptera</taxon>
        <taxon>Polyphaga</taxon>
        <taxon>Cucujiformia</taxon>
        <taxon>Tenebrionidae</taxon>
        <taxon>Tenebrio</taxon>
    </lineage>
</organism>
<dbReference type="Pfam" id="PF00112">
    <property type="entry name" value="Peptidase_C1"/>
    <property type="match status" value="1"/>
</dbReference>
<dbReference type="GO" id="GO:0008234">
    <property type="term" value="F:cysteine-type peptidase activity"/>
    <property type="evidence" value="ECO:0007669"/>
    <property type="project" value="InterPro"/>
</dbReference>
<dbReference type="GO" id="GO:0006508">
    <property type="term" value="P:proteolysis"/>
    <property type="evidence" value="ECO:0007669"/>
    <property type="project" value="InterPro"/>
</dbReference>
<dbReference type="PROSITE" id="PS00639">
    <property type="entry name" value="THIOL_PROTEASE_HIS"/>
    <property type="match status" value="1"/>
</dbReference>
<gene>
    <name evidence="4" type="ORF">GEV33_007421</name>
</gene>
<dbReference type="EMBL" id="JABDTM020023169">
    <property type="protein sequence ID" value="KAH0815370.1"/>
    <property type="molecule type" value="Genomic_DNA"/>
</dbReference>
<reference evidence="4" key="1">
    <citation type="journal article" date="2020" name="J Insects Food Feed">
        <title>The yellow mealworm (Tenebrio molitor) genome: a resource for the emerging insects as food and feed industry.</title>
        <authorList>
            <person name="Eriksson T."/>
            <person name="Andere A."/>
            <person name="Kelstrup H."/>
            <person name="Emery V."/>
            <person name="Picard C."/>
        </authorList>
    </citation>
    <scope>NUCLEOTIDE SEQUENCE</scope>
    <source>
        <strain evidence="4">Stoneville</strain>
        <tissue evidence="4">Whole head</tissue>
    </source>
</reference>
<dbReference type="AlphaFoldDB" id="A0A8J6HIP9"/>
<name>A0A8J6HIP9_TENMO</name>
<evidence type="ECO:0000313" key="5">
    <source>
        <dbReference type="Proteomes" id="UP000719412"/>
    </source>
</evidence>
<dbReference type="PROSITE" id="PS00640">
    <property type="entry name" value="THIOL_PROTEASE_ASN"/>
    <property type="match status" value="1"/>
</dbReference>
<dbReference type="Proteomes" id="UP000719412">
    <property type="component" value="Unassembled WGS sequence"/>
</dbReference>
<comment type="caution">
    <text evidence="4">The sequence shown here is derived from an EMBL/GenBank/DDBJ whole genome shotgun (WGS) entry which is preliminary data.</text>
</comment>
<proteinExistence type="inferred from homology"/>
<dbReference type="InterPro" id="IPR013128">
    <property type="entry name" value="Peptidase_C1A"/>
</dbReference>
<dbReference type="SUPFAM" id="SSF54001">
    <property type="entry name" value="Cysteine proteinases"/>
    <property type="match status" value="1"/>
</dbReference>
<protein>
    <recommendedName>
        <fullName evidence="3">Peptidase C1A papain C-terminal domain-containing protein</fullName>
    </recommendedName>
</protein>
<sequence length="118" mass="13072">MAKWLVANGPISIAINANAMQFYMGGVSHPYKFLCNPKNLDHGVLIVGYGVHSKYNVMIHPTGTDRLAADYPLFKKTLPYWIVKNSWGTSWGEQGYYRVYRGDGTCGLNQTPSSAIVA</sequence>
<keyword evidence="2" id="KW-1015">Disulfide bond</keyword>
<evidence type="ECO:0000256" key="1">
    <source>
        <dbReference type="ARBA" id="ARBA00008455"/>
    </source>
</evidence>
<evidence type="ECO:0000256" key="2">
    <source>
        <dbReference type="ARBA" id="ARBA00023157"/>
    </source>
</evidence>
<accession>A0A8J6HIP9</accession>
<comment type="similarity">
    <text evidence="1">Belongs to the peptidase C1 family.</text>
</comment>
<evidence type="ECO:0000259" key="3">
    <source>
        <dbReference type="Pfam" id="PF00112"/>
    </source>
</evidence>
<dbReference type="Gene3D" id="3.90.70.10">
    <property type="entry name" value="Cysteine proteinases"/>
    <property type="match status" value="1"/>
</dbReference>
<dbReference type="InterPro" id="IPR025661">
    <property type="entry name" value="Pept_asp_AS"/>
</dbReference>